<evidence type="ECO:0000256" key="1">
    <source>
        <dbReference type="SAM" id="MobiDB-lite"/>
    </source>
</evidence>
<dbReference type="RefSeq" id="WP_030286214.1">
    <property type="nucleotide sequence ID" value="NZ_BMUB01000012.1"/>
</dbReference>
<gene>
    <name evidence="2" type="ORF">GCM10010502_48110</name>
    <name evidence="3" type="ORF">HS99_0008505</name>
</gene>
<feature type="region of interest" description="Disordered" evidence="1">
    <location>
        <begin position="1"/>
        <end position="23"/>
    </location>
</feature>
<dbReference type="GeneID" id="97487817"/>
<organism evidence="3 4">
    <name type="scientific">Kitasatospora aureofaciens</name>
    <name type="common">Streptomyces aureofaciens</name>
    <dbReference type="NCBI Taxonomy" id="1894"/>
    <lineage>
        <taxon>Bacteria</taxon>
        <taxon>Bacillati</taxon>
        <taxon>Actinomycetota</taxon>
        <taxon>Actinomycetes</taxon>
        <taxon>Kitasatosporales</taxon>
        <taxon>Streptomycetaceae</taxon>
        <taxon>Kitasatospora</taxon>
    </lineage>
</organism>
<accession>A0A1E7N5C8</accession>
<evidence type="ECO:0000313" key="4">
    <source>
        <dbReference type="Proteomes" id="UP000037395"/>
    </source>
</evidence>
<comment type="caution">
    <text evidence="3">The sequence shown here is derived from an EMBL/GenBank/DDBJ whole genome shotgun (WGS) entry which is preliminary data.</text>
</comment>
<dbReference type="KEGG" id="kau:B6264_21280"/>
<dbReference type="EMBL" id="BMUB01000012">
    <property type="protein sequence ID" value="GGU89475.1"/>
    <property type="molecule type" value="Genomic_DNA"/>
</dbReference>
<proteinExistence type="predicted"/>
<keyword evidence="4" id="KW-1185">Reference proteome</keyword>
<protein>
    <submittedName>
        <fullName evidence="3">Uncharacterized protein</fullName>
    </submittedName>
</protein>
<reference evidence="3 4" key="2">
    <citation type="submission" date="2014-07" db="EMBL/GenBank/DDBJ databases">
        <authorList>
            <person name="Zhang J.E."/>
            <person name="Yang H."/>
            <person name="Guo J."/>
            <person name="Deng Z."/>
            <person name="Luo H."/>
            <person name="Luo M."/>
            <person name="Zhao B."/>
        </authorList>
    </citation>
    <scope>NUCLEOTIDE SEQUENCE [LARGE SCALE GENOMIC DNA]</scope>
    <source>
        <strain evidence="3">ATCC 10762</strain>
        <strain evidence="4">ATCC 10762 / DSM 40127 / CCM 3239 / JCM 4008 / LMG 5968 / NBRC 12843 / NCIMB 8234 / A-377</strain>
    </source>
</reference>
<name>A0A1E7N5C8_KITAU</name>
<evidence type="ECO:0000313" key="3">
    <source>
        <dbReference type="EMBL" id="OEV35889.1"/>
    </source>
</evidence>
<dbReference type="EMBL" id="JPRF03000032">
    <property type="protein sequence ID" value="OEV35889.1"/>
    <property type="molecule type" value="Genomic_DNA"/>
</dbReference>
<dbReference type="OrthoDB" id="9812625at2"/>
<evidence type="ECO:0000313" key="2">
    <source>
        <dbReference type="EMBL" id="GGU89475.1"/>
    </source>
</evidence>
<reference evidence="2" key="5">
    <citation type="submission" date="2020-09" db="EMBL/GenBank/DDBJ databases">
        <authorList>
            <person name="Sun Q."/>
            <person name="Ohkuma M."/>
        </authorList>
    </citation>
    <scope>NUCLEOTIDE SEQUENCE</scope>
    <source>
        <strain evidence="2">JCM 4434</strain>
    </source>
</reference>
<reference evidence="2" key="1">
    <citation type="journal article" date="2014" name="Int. J. Syst. Evol. Microbiol.">
        <title>Complete genome sequence of Corynebacterium casei LMG S-19264T (=DSM 44701T), isolated from a smear-ripened cheese.</title>
        <authorList>
            <consortium name="US DOE Joint Genome Institute (JGI-PGF)"/>
            <person name="Walter F."/>
            <person name="Albersmeier A."/>
            <person name="Kalinowski J."/>
            <person name="Ruckert C."/>
        </authorList>
    </citation>
    <scope>NUCLEOTIDE SEQUENCE</scope>
    <source>
        <strain evidence="2">JCM 4434</strain>
    </source>
</reference>
<accession>A0A8H9HW91</accession>
<reference evidence="3" key="4">
    <citation type="submission" date="2016-08" db="EMBL/GenBank/DDBJ databases">
        <title>Sequencing, Assembly and Comparative Genomics of S. aureofaciens ATCC 10762.</title>
        <authorList>
            <person name="Gradnigo J.S."/>
            <person name="Johnson N."/>
            <person name="Somerville G.A."/>
        </authorList>
    </citation>
    <scope>NUCLEOTIDE SEQUENCE [LARGE SCALE GENOMIC DNA]</scope>
    <source>
        <strain evidence="3">ATCC 10762</strain>
    </source>
</reference>
<sequence>MTDSPGSAVRNPATGDLVEHAAGGVERLTGRRMPVAGGLDVTFHEAVGVGAGREPGPDALRHFTETENVFIHSEE</sequence>
<dbReference type="Proteomes" id="UP000610124">
    <property type="component" value="Unassembled WGS sequence"/>
</dbReference>
<dbReference type="AlphaFoldDB" id="A0A1E7N5C8"/>
<dbReference type="Proteomes" id="UP000037395">
    <property type="component" value="Unassembled WGS sequence"/>
</dbReference>
<reference evidence="4" key="3">
    <citation type="submission" date="2016-08" db="EMBL/GenBank/DDBJ databases">
        <title>Sequencing, assembly and comparative genomics of S. aureofaciens ATCC 10762.</title>
        <authorList>
            <person name="Gradnigo J.S."/>
            <person name="Johnson N."/>
            <person name="Somerville G.A."/>
        </authorList>
    </citation>
    <scope>NUCLEOTIDE SEQUENCE [LARGE SCALE GENOMIC DNA]</scope>
    <source>
        <strain evidence="4">ATCC 10762 / DSM 40127 / CCM 3239 / JCM 4008 / LMG 5968 / NBRC 12843 / NCIMB 8234 / A-377</strain>
    </source>
</reference>